<feature type="compositionally biased region" description="Low complexity" evidence="4">
    <location>
        <begin position="159"/>
        <end position="170"/>
    </location>
</feature>
<name>A0A1B9GT50_9TREE</name>
<evidence type="ECO:0000259" key="5">
    <source>
        <dbReference type="Pfam" id="PF04824"/>
    </source>
</evidence>
<feature type="domain" description="Rad21/Rec8-like protein C-terminal eukaryotic" evidence="5">
    <location>
        <begin position="682"/>
        <end position="717"/>
    </location>
</feature>
<dbReference type="EMBL" id="KI669501">
    <property type="protein sequence ID" value="OCF34196.1"/>
    <property type="molecule type" value="Genomic_DNA"/>
</dbReference>
<evidence type="ECO:0000259" key="6">
    <source>
        <dbReference type="Pfam" id="PF04825"/>
    </source>
</evidence>
<dbReference type="PANTHER" id="PTHR12585">
    <property type="entry name" value="SCC1 / RAD21 FAMILY MEMBER"/>
    <property type="match status" value="1"/>
</dbReference>
<feature type="region of interest" description="Disordered" evidence="4">
    <location>
        <begin position="154"/>
        <end position="199"/>
    </location>
</feature>
<dbReference type="InterPro" id="IPR036390">
    <property type="entry name" value="WH_DNA-bd_sf"/>
</dbReference>
<proteinExistence type="inferred from homology"/>
<dbReference type="InterPro" id="IPR023093">
    <property type="entry name" value="ScpA-like_C"/>
</dbReference>
<dbReference type="OrthoDB" id="10071381at2759"/>
<dbReference type="Proteomes" id="UP000092666">
    <property type="component" value="Unassembled WGS sequence"/>
</dbReference>
<evidence type="ECO:0000256" key="2">
    <source>
        <dbReference type="ARBA" id="ARBA00009870"/>
    </source>
</evidence>
<gene>
    <name evidence="7" type="ORF">I316_04146</name>
</gene>
<dbReference type="GO" id="GO:0008278">
    <property type="term" value="C:cohesin complex"/>
    <property type="evidence" value="ECO:0007669"/>
    <property type="project" value="InterPro"/>
</dbReference>
<dbReference type="PANTHER" id="PTHR12585:SF51">
    <property type="entry name" value="MEIOTIC RECOMBINATION PROTEIN REC8"/>
    <property type="match status" value="1"/>
</dbReference>
<reference evidence="7 8" key="1">
    <citation type="submission" date="2013-07" db="EMBL/GenBank/DDBJ databases">
        <title>The Genome Sequence of Cryptococcus heveanensis BCC8398.</title>
        <authorList>
            <consortium name="The Broad Institute Genome Sequencing Platform"/>
            <person name="Cuomo C."/>
            <person name="Litvintseva A."/>
            <person name="Chen Y."/>
            <person name="Heitman J."/>
            <person name="Sun S."/>
            <person name="Springer D."/>
            <person name="Dromer F."/>
            <person name="Young S.K."/>
            <person name="Zeng Q."/>
            <person name="Gargeya S."/>
            <person name="Fitzgerald M."/>
            <person name="Abouelleil A."/>
            <person name="Alvarado L."/>
            <person name="Berlin A.M."/>
            <person name="Chapman S.B."/>
            <person name="Dewar J."/>
            <person name="Goldberg J."/>
            <person name="Griggs A."/>
            <person name="Gujja S."/>
            <person name="Hansen M."/>
            <person name="Howarth C."/>
            <person name="Imamovic A."/>
            <person name="Larimer J."/>
            <person name="McCowan C."/>
            <person name="Murphy C."/>
            <person name="Pearson M."/>
            <person name="Priest M."/>
            <person name="Roberts A."/>
            <person name="Saif S."/>
            <person name="Shea T."/>
            <person name="Sykes S."/>
            <person name="Wortman J."/>
            <person name="Nusbaum C."/>
            <person name="Birren B."/>
        </authorList>
    </citation>
    <scope>NUCLEOTIDE SEQUENCE [LARGE SCALE GENOMIC DNA]</scope>
    <source>
        <strain evidence="7 8">BCC8398</strain>
    </source>
</reference>
<dbReference type="AlphaFoldDB" id="A0A1B9GT50"/>
<dbReference type="InterPro" id="IPR039781">
    <property type="entry name" value="Rad21/Rec8-like"/>
</dbReference>
<dbReference type="GO" id="GO:0005634">
    <property type="term" value="C:nucleus"/>
    <property type="evidence" value="ECO:0007669"/>
    <property type="project" value="UniProtKB-SubCell"/>
</dbReference>
<dbReference type="Pfam" id="PF04825">
    <property type="entry name" value="Rad21_Rec8_N"/>
    <property type="match status" value="1"/>
</dbReference>
<evidence type="ECO:0008006" key="9">
    <source>
        <dbReference type="Google" id="ProtNLM"/>
    </source>
</evidence>
<dbReference type="GO" id="GO:0006302">
    <property type="term" value="P:double-strand break repair"/>
    <property type="evidence" value="ECO:0007669"/>
    <property type="project" value="TreeGrafter"/>
</dbReference>
<reference evidence="8" key="2">
    <citation type="submission" date="2013-12" db="EMBL/GenBank/DDBJ databases">
        <title>Evolution of pathogenesis and genome organization in the Tremellales.</title>
        <authorList>
            <person name="Cuomo C."/>
            <person name="Litvintseva A."/>
            <person name="Heitman J."/>
            <person name="Chen Y."/>
            <person name="Sun S."/>
            <person name="Springer D."/>
            <person name="Dromer F."/>
            <person name="Young S."/>
            <person name="Zeng Q."/>
            <person name="Chapman S."/>
            <person name="Gujja S."/>
            <person name="Saif S."/>
            <person name="Birren B."/>
        </authorList>
    </citation>
    <scope>NUCLEOTIDE SEQUENCE [LARGE SCALE GENOMIC DNA]</scope>
    <source>
        <strain evidence="8">BCC8398</strain>
    </source>
</reference>
<comment type="subcellular location">
    <subcellularLocation>
        <location evidence="1">Nucleus</location>
    </subcellularLocation>
</comment>
<feature type="region of interest" description="Disordered" evidence="4">
    <location>
        <begin position="560"/>
        <end position="608"/>
    </location>
</feature>
<sequence length="723" mass="79478">MFFSDDLLTNKKGSFGIIWLMATLGPRNKKITRKQLTAVDLAKTCDLIAEPTEPMALRLSGALLVGVARVYNQNYEIFYSDVSNFHSNVRRSIATDFTTMGTGSGGTASLDLPGGGKSKIDQITFSNREYDIEDAMDFNLSHIDWNDPFATRNKRRHSSALSSQDPQSSQHDSEDEEGSEDEEEGSDDDGVITGRDGRRKKLISSPFAAAYGSTTKTRMSIHHPSERISPGRAFGVPVKDFEGEVDLGLDLDVDNGVGNDSFSGPSGRGFELPAGEEGRDVQMFDAGADLIEGDIQLGSRHATPAPKDARPPSQAGATSSKQKQTEHEGSEGGSIENVEDELVGIKKRARKVKRAALDEEIELDEKQDREARRKYRSTMERERHVINARATEKKIEARVDMLVNNAGGLQFYDPVMSAIFSDFTKVDFKWEAEVTARKRGANLEPPKEADGIDPTYPGDVDPLGPRAGQMGDIAFGAEAGYQDVFQDYEIPIHEVSDSVRQRPGSEGPDMEIARRASQGNQAPLPWEERAREVTPGVGGHSEGFDSDFSAATLRLSVMTPQELKLRGRSHTGSHTGKPGSERRQRHRSGSLISNRADDDPLLLAPGNDLELPQDEEAELSMPPMAASQQARLDKLPAAFKPPMLATLEIQCREFFTYLEKKTIILDTNVLSFDEVVPEDPPTTKRVAATGFYNILTLTTKKLVAVNQEEAWGPIEVRFAVDMS</sequence>
<keyword evidence="3" id="KW-0539">Nucleus</keyword>
<dbReference type="InterPro" id="IPR006909">
    <property type="entry name" value="Rad21/Rec8_C_eu"/>
</dbReference>
<dbReference type="Pfam" id="PF04824">
    <property type="entry name" value="Rad21_Rec8"/>
    <property type="match status" value="1"/>
</dbReference>
<dbReference type="STRING" id="1296120.A0A1B9GT50"/>
<dbReference type="Gene3D" id="1.10.10.580">
    <property type="entry name" value="Structural maintenance of chromosome 1. Chain E"/>
    <property type="match status" value="1"/>
</dbReference>
<dbReference type="GO" id="GO:0003682">
    <property type="term" value="F:chromatin binding"/>
    <property type="evidence" value="ECO:0007669"/>
    <property type="project" value="TreeGrafter"/>
</dbReference>
<evidence type="ECO:0000313" key="8">
    <source>
        <dbReference type="Proteomes" id="UP000092666"/>
    </source>
</evidence>
<keyword evidence="8" id="KW-1185">Reference proteome</keyword>
<evidence type="ECO:0000256" key="1">
    <source>
        <dbReference type="ARBA" id="ARBA00004123"/>
    </source>
</evidence>
<evidence type="ECO:0000256" key="4">
    <source>
        <dbReference type="SAM" id="MobiDB-lite"/>
    </source>
</evidence>
<protein>
    <recommendedName>
        <fullName evidence="9">Rad21/Rec8-like protein N-terminal domain-containing protein</fullName>
    </recommendedName>
</protein>
<accession>A0A1B9GT50</accession>
<feature type="compositionally biased region" description="Acidic residues" evidence="4">
    <location>
        <begin position="173"/>
        <end position="190"/>
    </location>
</feature>
<evidence type="ECO:0000256" key="3">
    <source>
        <dbReference type="ARBA" id="ARBA00023242"/>
    </source>
</evidence>
<dbReference type="SUPFAM" id="SSF46785">
    <property type="entry name" value="Winged helix' DNA-binding domain"/>
    <property type="match status" value="1"/>
</dbReference>
<feature type="region of interest" description="Disordered" evidence="4">
    <location>
        <begin position="299"/>
        <end position="338"/>
    </location>
</feature>
<comment type="similarity">
    <text evidence="2">Belongs to the rad21 family.</text>
</comment>
<evidence type="ECO:0000313" key="7">
    <source>
        <dbReference type="EMBL" id="OCF34196.1"/>
    </source>
</evidence>
<organism evidence="7 8">
    <name type="scientific">Kwoniella heveanensis BCC8398</name>
    <dbReference type="NCBI Taxonomy" id="1296120"/>
    <lineage>
        <taxon>Eukaryota</taxon>
        <taxon>Fungi</taxon>
        <taxon>Dikarya</taxon>
        <taxon>Basidiomycota</taxon>
        <taxon>Agaricomycotina</taxon>
        <taxon>Tremellomycetes</taxon>
        <taxon>Tremellales</taxon>
        <taxon>Cryptococcaceae</taxon>
        <taxon>Kwoniella</taxon>
    </lineage>
</organism>
<feature type="domain" description="Rad21/Rec8-like protein N-terminal" evidence="6">
    <location>
        <begin position="1"/>
        <end position="94"/>
    </location>
</feature>
<dbReference type="InterPro" id="IPR006910">
    <property type="entry name" value="Rad21_Rec8_N"/>
</dbReference>
<dbReference type="GO" id="GO:0007062">
    <property type="term" value="P:sister chromatid cohesion"/>
    <property type="evidence" value="ECO:0007669"/>
    <property type="project" value="InterPro"/>
</dbReference>